<feature type="compositionally biased region" description="Basic and acidic residues" evidence="1">
    <location>
        <begin position="96"/>
        <end position="115"/>
    </location>
</feature>
<feature type="compositionally biased region" description="Basic residues" evidence="1">
    <location>
        <begin position="121"/>
        <end position="130"/>
    </location>
</feature>
<accession>A0ABQ5HUA8</accession>
<gene>
    <name evidence="2" type="ORF">Tco_1080291</name>
</gene>
<evidence type="ECO:0000313" key="2">
    <source>
        <dbReference type="EMBL" id="GJT91446.1"/>
    </source>
</evidence>
<feature type="region of interest" description="Disordered" evidence="1">
    <location>
        <begin position="96"/>
        <end position="130"/>
    </location>
</feature>
<dbReference type="EMBL" id="BQNB010020020">
    <property type="protein sequence ID" value="GJT91446.1"/>
    <property type="molecule type" value="Genomic_DNA"/>
</dbReference>
<name>A0ABQ5HUA8_9ASTR</name>
<sequence length="130" mass="14990">MLIFKLQRHTFGIKSSSNQESLKHTKIKTFLDIQKTIGTSREIVSFQDDTKYEHVGLKHKGDSRMFKKESTGLHQTTTKVPVTSIKFIHNKERFRDLGSKDKGSRSKITKHEETKSTTTKLKVKIKTTRA</sequence>
<protein>
    <submittedName>
        <fullName evidence="2">Uncharacterized protein</fullName>
    </submittedName>
</protein>
<reference evidence="2" key="2">
    <citation type="submission" date="2022-01" db="EMBL/GenBank/DDBJ databases">
        <authorList>
            <person name="Yamashiro T."/>
            <person name="Shiraishi A."/>
            <person name="Satake H."/>
            <person name="Nakayama K."/>
        </authorList>
    </citation>
    <scope>NUCLEOTIDE SEQUENCE</scope>
</reference>
<keyword evidence="3" id="KW-1185">Reference proteome</keyword>
<evidence type="ECO:0000313" key="3">
    <source>
        <dbReference type="Proteomes" id="UP001151760"/>
    </source>
</evidence>
<comment type="caution">
    <text evidence="2">The sequence shown here is derived from an EMBL/GenBank/DDBJ whole genome shotgun (WGS) entry which is preliminary data.</text>
</comment>
<organism evidence="2 3">
    <name type="scientific">Tanacetum coccineum</name>
    <dbReference type="NCBI Taxonomy" id="301880"/>
    <lineage>
        <taxon>Eukaryota</taxon>
        <taxon>Viridiplantae</taxon>
        <taxon>Streptophyta</taxon>
        <taxon>Embryophyta</taxon>
        <taxon>Tracheophyta</taxon>
        <taxon>Spermatophyta</taxon>
        <taxon>Magnoliopsida</taxon>
        <taxon>eudicotyledons</taxon>
        <taxon>Gunneridae</taxon>
        <taxon>Pentapetalae</taxon>
        <taxon>asterids</taxon>
        <taxon>campanulids</taxon>
        <taxon>Asterales</taxon>
        <taxon>Asteraceae</taxon>
        <taxon>Asteroideae</taxon>
        <taxon>Anthemideae</taxon>
        <taxon>Anthemidinae</taxon>
        <taxon>Tanacetum</taxon>
    </lineage>
</organism>
<proteinExistence type="predicted"/>
<evidence type="ECO:0000256" key="1">
    <source>
        <dbReference type="SAM" id="MobiDB-lite"/>
    </source>
</evidence>
<dbReference type="Proteomes" id="UP001151760">
    <property type="component" value="Unassembled WGS sequence"/>
</dbReference>
<reference evidence="2" key="1">
    <citation type="journal article" date="2022" name="Int. J. Mol. Sci.">
        <title>Draft Genome of Tanacetum Coccineum: Genomic Comparison of Closely Related Tanacetum-Family Plants.</title>
        <authorList>
            <person name="Yamashiro T."/>
            <person name="Shiraishi A."/>
            <person name="Nakayama K."/>
            <person name="Satake H."/>
        </authorList>
    </citation>
    <scope>NUCLEOTIDE SEQUENCE</scope>
</reference>